<name>E0IG75_9BACL</name>
<feature type="chain" id="PRO_5038849663" evidence="1">
    <location>
        <begin position="22"/>
        <end position="381"/>
    </location>
</feature>
<dbReference type="PROSITE" id="PS51257">
    <property type="entry name" value="PROKAR_LIPOPROTEIN"/>
    <property type="match status" value="1"/>
</dbReference>
<dbReference type="Pfam" id="PF04909">
    <property type="entry name" value="Amidohydro_2"/>
    <property type="match status" value="1"/>
</dbReference>
<dbReference type="Gene3D" id="3.20.20.140">
    <property type="entry name" value="Metal-dependent hydrolases"/>
    <property type="match status" value="1"/>
</dbReference>
<dbReference type="InterPro" id="IPR032466">
    <property type="entry name" value="Metal_Hydrolase"/>
</dbReference>
<organism evidence="3 4">
    <name type="scientific">Paenibacillus curdlanolyticus YK9</name>
    <dbReference type="NCBI Taxonomy" id="717606"/>
    <lineage>
        <taxon>Bacteria</taxon>
        <taxon>Bacillati</taxon>
        <taxon>Bacillota</taxon>
        <taxon>Bacilli</taxon>
        <taxon>Bacillales</taxon>
        <taxon>Paenibacillaceae</taxon>
        <taxon>Paenibacillus</taxon>
    </lineage>
</organism>
<keyword evidence="4" id="KW-1185">Reference proteome</keyword>
<dbReference type="GO" id="GO:0016787">
    <property type="term" value="F:hydrolase activity"/>
    <property type="evidence" value="ECO:0007669"/>
    <property type="project" value="UniProtKB-KW"/>
</dbReference>
<evidence type="ECO:0000313" key="3">
    <source>
        <dbReference type="EMBL" id="EFM08477.1"/>
    </source>
</evidence>
<accession>E0IG75</accession>
<dbReference type="eggNOG" id="COG2159">
    <property type="taxonomic scope" value="Bacteria"/>
</dbReference>
<sequence>MKLLKISILLGIAAISGCSSSESLSEHAKKAPAHAPAAAIASSADKVTVEPWTSYAPRQDAAAIEHMRQNADSGEALYEVYRDLTVIDIHNHDAADPNAIDKWGQFGIDRTVLFGDISEPSAQTTDQLAWEQYRRSPARIYPSFAGFPMYEKEGLTIVKENLEQGYLNIGEVVAASTNSPVVSKVAWKAEHPNDGNLPKIYDLAAQYQVPILLHIDPLSGEPIMHLEEALDQHPNTAIILGHANAYNAPANIESLLTKHANLYIDFFAGFTAYNSESTYALADYAPLIEKYPDKFMLSTDSGYGITAEEAANALYEIIDLLTPETALKVAHQNYERLIEQQPPTESQIRLIKTLSAKAGKFQTYRLNKRMANELIFQLTAA</sequence>
<protein>
    <submittedName>
        <fullName evidence="3">Amidohydrolase 2</fullName>
    </submittedName>
</protein>
<evidence type="ECO:0000259" key="2">
    <source>
        <dbReference type="Pfam" id="PF04909"/>
    </source>
</evidence>
<keyword evidence="1" id="KW-0732">Signal</keyword>
<keyword evidence="3" id="KW-0378">Hydrolase</keyword>
<reference evidence="3 4" key="1">
    <citation type="submission" date="2010-07" db="EMBL/GenBank/DDBJ databases">
        <title>The draft genome of Paenibacillus curdlanolyticus YK9.</title>
        <authorList>
            <consortium name="US DOE Joint Genome Institute (JGI-PGF)"/>
            <person name="Lucas S."/>
            <person name="Copeland A."/>
            <person name="Lapidus A."/>
            <person name="Cheng J.-F."/>
            <person name="Bruce D."/>
            <person name="Goodwin L."/>
            <person name="Pitluck S."/>
            <person name="Land M.L."/>
            <person name="Hauser L."/>
            <person name="Chang Y.-J."/>
            <person name="Jeffries C."/>
            <person name="Anderson I.J."/>
            <person name="Johnson E."/>
            <person name="Loganathan U."/>
            <person name="Mulhopadhyay B."/>
            <person name="Kyrpides N."/>
            <person name="Woyke T.J."/>
        </authorList>
    </citation>
    <scope>NUCLEOTIDE SEQUENCE [LARGE SCALE GENOMIC DNA]</scope>
    <source>
        <strain evidence="3 4">YK9</strain>
    </source>
</reference>
<evidence type="ECO:0000313" key="4">
    <source>
        <dbReference type="Proteomes" id="UP000005387"/>
    </source>
</evidence>
<dbReference type="AlphaFoldDB" id="E0IG75"/>
<feature type="signal peptide" evidence="1">
    <location>
        <begin position="1"/>
        <end position="21"/>
    </location>
</feature>
<feature type="domain" description="Amidohydrolase-related" evidence="2">
    <location>
        <begin position="114"/>
        <end position="301"/>
    </location>
</feature>
<gene>
    <name evidence="3" type="ORF">PaecuDRAFT_4666</name>
</gene>
<dbReference type="Proteomes" id="UP000005387">
    <property type="component" value="Unassembled WGS sequence"/>
</dbReference>
<dbReference type="RefSeq" id="WP_006040646.1">
    <property type="nucleotide sequence ID" value="NZ_AEDD01000016.1"/>
</dbReference>
<dbReference type="SUPFAM" id="SSF51556">
    <property type="entry name" value="Metallo-dependent hydrolases"/>
    <property type="match status" value="1"/>
</dbReference>
<dbReference type="InterPro" id="IPR006680">
    <property type="entry name" value="Amidohydro-rel"/>
</dbReference>
<dbReference type="EMBL" id="AEDD01000016">
    <property type="protein sequence ID" value="EFM08477.1"/>
    <property type="molecule type" value="Genomic_DNA"/>
</dbReference>
<evidence type="ECO:0000256" key="1">
    <source>
        <dbReference type="SAM" id="SignalP"/>
    </source>
</evidence>
<dbReference type="STRING" id="717606.PaecuDRAFT_4666"/>
<proteinExistence type="predicted"/>